<dbReference type="EMBL" id="ML986497">
    <property type="protein sequence ID" value="KAF2275458.1"/>
    <property type="molecule type" value="Genomic_DNA"/>
</dbReference>
<dbReference type="Gene3D" id="1.10.472.80">
    <property type="entry name" value="Ypt/Rab-GAP domain of gyp1p, domain 3"/>
    <property type="match status" value="1"/>
</dbReference>
<dbReference type="Proteomes" id="UP000800097">
    <property type="component" value="Unassembled WGS sequence"/>
</dbReference>
<protein>
    <submittedName>
        <fullName evidence="5">RabGAP/TBC</fullName>
    </submittedName>
</protein>
<evidence type="ECO:0000256" key="1">
    <source>
        <dbReference type="ARBA" id="ARBA00022468"/>
    </source>
</evidence>
<dbReference type="OrthoDB" id="27140at2759"/>
<dbReference type="FunFam" id="1.10.472.80:FF:000038">
    <property type="entry name" value="TBC1 domain family member 5"/>
    <property type="match status" value="1"/>
</dbReference>
<dbReference type="PROSITE" id="PS50086">
    <property type="entry name" value="TBC_RABGAP"/>
    <property type="match status" value="1"/>
</dbReference>
<evidence type="ECO:0000259" key="4">
    <source>
        <dbReference type="PROSITE" id="PS50086"/>
    </source>
</evidence>
<keyword evidence="1" id="KW-0343">GTPase activation</keyword>
<feature type="compositionally biased region" description="Polar residues" evidence="3">
    <location>
        <begin position="637"/>
        <end position="664"/>
    </location>
</feature>
<reference evidence="5" key="1">
    <citation type="journal article" date="2020" name="Stud. Mycol.">
        <title>101 Dothideomycetes genomes: a test case for predicting lifestyles and emergence of pathogens.</title>
        <authorList>
            <person name="Haridas S."/>
            <person name="Albert R."/>
            <person name="Binder M."/>
            <person name="Bloem J."/>
            <person name="Labutti K."/>
            <person name="Salamov A."/>
            <person name="Andreopoulos B."/>
            <person name="Baker S."/>
            <person name="Barry K."/>
            <person name="Bills G."/>
            <person name="Bluhm B."/>
            <person name="Cannon C."/>
            <person name="Castanera R."/>
            <person name="Culley D."/>
            <person name="Daum C."/>
            <person name="Ezra D."/>
            <person name="Gonzalez J."/>
            <person name="Henrissat B."/>
            <person name="Kuo A."/>
            <person name="Liang C."/>
            <person name="Lipzen A."/>
            <person name="Lutzoni F."/>
            <person name="Magnuson J."/>
            <person name="Mondo S."/>
            <person name="Nolan M."/>
            <person name="Ohm R."/>
            <person name="Pangilinan J."/>
            <person name="Park H.-J."/>
            <person name="Ramirez L."/>
            <person name="Alfaro M."/>
            <person name="Sun H."/>
            <person name="Tritt A."/>
            <person name="Yoshinaga Y."/>
            <person name="Zwiers L.-H."/>
            <person name="Turgeon B."/>
            <person name="Goodwin S."/>
            <person name="Spatafora J."/>
            <person name="Crous P."/>
            <person name="Grigoriev I."/>
        </authorList>
    </citation>
    <scope>NUCLEOTIDE SEQUENCE</scope>
    <source>
        <strain evidence="5">CBS 379.55</strain>
    </source>
</reference>
<feature type="coiled-coil region" evidence="2">
    <location>
        <begin position="508"/>
        <end position="535"/>
    </location>
</feature>
<dbReference type="RefSeq" id="XP_033652997.1">
    <property type="nucleotide sequence ID" value="XM_033797030.1"/>
</dbReference>
<keyword evidence="6" id="KW-1185">Reference proteome</keyword>
<dbReference type="FunFam" id="1.10.8.270:FF:000031">
    <property type="entry name" value="TBC1 domain family member 5"/>
    <property type="match status" value="1"/>
</dbReference>
<dbReference type="SMART" id="SM00164">
    <property type="entry name" value="TBC"/>
    <property type="match status" value="1"/>
</dbReference>
<dbReference type="PANTHER" id="PTHR22957:SF337">
    <property type="entry name" value="TBC1 DOMAIN FAMILY MEMBER 5"/>
    <property type="match status" value="1"/>
</dbReference>
<name>A0A6A6JHM5_WESOR</name>
<dbReference type="AlphaFoldDB" id="A0A6A6JHM5"/>
<organism evidence="5 6">
    <name type="scientific">Westerdykella ornata</name>
    <dbReference type="NCBI Taxonomy" id="318751"/>
    <lineage>
        <taxon>Eukaryota</taxon>
        <taxon>Fungi</taxon>
        <taxon>Dikarya</taxon>
        <taxon>Ascomycota</taxon>
        <taxon>Pezizomycotina</taxon>
        <taxon>Dothideomycetes</taxon>
        <taxon>Pleosporomycetidae</taxon>
        <taxon>Pleosporales</taxon>
        <taxon>Sporormiaceae</taxon>
        <taxon>Westerdykella</taxon>
    </lineage>
</organism>
<feature type="compositionally biased region" description="Gly residues" evidence="3">
    <location>
        <begin position="410"/>
        <end position="419"/>
    </location>
</feature>
<evidence type="ECO:0000256" key="2">
    <source>
        <dbReference type="SAM" id="Coils"/>
    </source>
</evidence>
<feature type="region of interest" description="Disordered" evidence="3">
    <location>
        <begin position="399"/>
        <end position="420"/>
    </location>
</feature>
<feature type="region of interest" description="Disordered" evidence="3">
    <location>
        <begin position="458"/>
        <end position="483"/>
    </location>
</feature>
<dbReference type="Gene3D" id="1.10.8.270">
    <property type="entry name" value="putative rabgap domain of human tbc1 domain family member 14 like domains"/>
    <property type="match status" value="1"/>
</dbReference>
<dbReference type="InterPro" id="IPR035969">
    <property type="entry name" value="Rab-GAP_TBC_sf"/>
</dbReference>
<feature type="region of interest" description="Disordered" evidence="3">
    <location>
        <begin position="591"/>
        <end position="690"/>
    </location>
</feature>
<evidence type="ECO:0000313" key="6">
    <source>
        <dbReference type="Proteomes" id="UP000800097"/>
    </source>
</evidence>
<dbReference type="Pfam" id="PF00566">
    <property type="entry name" value="RabGAP-TBC"/>
    <property type="match status" value="1"/>
</dbReference>
<gene>
    <name evidence="5" type="ORF">EI97DRAFT_420510</name>
</gene>
<feature type="compositionally biased region" description="Acidic residues" evidence="3">
    <location>
        <begin position="756"/>
        <end position="767"/>
    </location>
</feature>
<dbReference type="PANTHER" id="PTHR22957">
    <property type="entry name" value="TBC1 DOMAIN FAMILY MEMBER GTPASE-ACTIVATING PROTEIN"/>
    <property type="match status" value="1"/>
</dbReference>
<evidence type="ECO:0000313" key="5">
    <source>
        <dbReference type="EMBL" id="KAF2275458.1"/>
    </source>
</evidence>
<feature type="compositionally biased region" description="Basic and acidic residues" evidence="3">
    <location>
        <begin position="542"/>
        <end position="554"/>
    </location>
</feature>
<feature type="compositionally biased region" description="Gly residues" evidence="3">
    <location>
        <begin position="771"/>
        <end position="786"/>
    </location>
</feature>
<dbReference type="InterPro" id="IPR000195">
    <property type="entry name" value="Rab-GAP-TBC_dom"/>
</dbReference>
<dbReference type="GO" id="GO:0005096">
    <property type="term" value="F:GTPase activator activity"/>
    <property type="evidence" value="ECO:0007669"/>
    <property type="project" value="UniProtKB-KW"/>
</dbReference>
<feature type="domain" description="Rab-GAP TBC" evidence="4">
    <location>
        <begin position="34"/>
        <end position="297"/>
    </location>
</feature>
<feature type="region of interest" description="Disordered" evidence="3">
    <location>
        <begin position="542"/>
        <end position="561"/>
    </location>
</feature>
<sequence>MRSIAEAEKYWHRLSQYHSLTDLKISVSSHKEPQITAGLRSVCWKIFLLFQSLDRSTWTAKLLEARSTYSSLRSRYLRAIEHPDEFDVSSVDPLSEHEESPWNALRADEGLRAEIFQDIERCMPDNVYFRQPATQRMMLDVLFVWCKMHPEIGYRQGMHEILAPLLWVVERDAVADVDDVVGEDSTLLATLLDARCIEQDSYTLFALIMKTAKSFYAPAPAPAETGATSSKDTPMLTRSARIFDSYLPKVDPALSAHLIRLEIVPQIFLLRWIRLLFGREFPLDSVLDMWDALFAIDPTLELVDLISVAMLLRIRWRLVAADTNEAFSLLLRYPPPDAAPAYTFIKDALYLRDNLSPEGGVEIITRYGERAPLLIPPRTPDIRSPSPALAFVSSRTRHTLASPRGFPTGQQGGGGGGGLESLLQNAARGVIDRGSQWAVGKAIRDAVGDVKRNMEAYQASGNSNMSGRSTPAARSGGGREFRKPARGGVVASAAAGVMNGGVGHDALMMTMVRKVEALEERNKSLAKMLEGAVAEMWDYHKGRTDGVGKRNEKKDDEEEEHERKEIEKLSLAIAKVQFVQVYLEDATIPLPGEEEIPNNEAKTTPAIDTRPALSEKRTASAPPAPVQSPGIDRKSGPNMNTNTRAATRPSQTPGSIETSQQDNARLSPPAAPWTSNSQPAPPSLPTRAPLASSSFSWMLGQAGDDKETDTDRNSPAVVVDAVGPRSAFAKASAHSALAADEKRRRMRKSKGFLFGEEGEGDEDGEAEGDGKGGGGGGGGGGIGIGKGVRVRTRAKRGSVSAMHIGGLGGTDEGTVEEEVIDLDDVGGSRGVILL</sequence>
<feature type="region of interest" description="Disordered" evidence="3">
    <location>
        <begin position="751"/>
        <end position="791"/>
    </location>
</feature>
<proteinExistence type="predicted"/>
<dbReference type="GeneID" id="54550205"/>
<dbReference type="SUPFAM" id="SSF47923">
    <property type="entry name" value="Ypt/Rab-GAP domain of gyp1p"/>
    <property type="match status" value="2"/>
</dbReference>
<accession>A0A6A6JHM5</accession>
<evidence type="ECO:0000256" key="3">
    <source>
        <dbReference type="SAM" id="MobiDB-lite"/>
    </source>
</evidence>
<feature type="compositionally biased region" description="Polar residues" evidence="3">
    <location>
        <begin position="459"/>
        <end position="469"/>
    </location>
</feature>
<keyword evidence="2" id="KW-0175">Coiled coil</keyword>